<proteinExistence type="predicted"/>
<evidence type="ECO:0000313" key="3">
    <source>
        <dbReference type="Proteomes" id="UP000772434"/>
    </source>
</evidence>
<evidence type="ECO:0000256" key="1">
    <source>
        <dbReference type="SAM" id="Phobius"/>
    </source>
</evidence>
<dbReference type="OrthoDB" id="3174319at2759"/>
<dbReference type="Proteomes" id="UP000772434">
    <property type="component" value="Unassembled WGS sequence"/>
</dbReference>
<comment type="caution">
    <text evidence="2">The sequence shown here is derived from an EMBL/GenBank/DDBJ whole genome shotgun (WGS) entry which is preliminary data.</text>
</comment>
<keyword evidence="1" id="KW-0812">Transmembrane</keyword>
<feature type="transmembrane region" description="Helical" evidence="1">
    <location>
        <begin position="175"/>
        <end position="198"/>
    </location>
</feature>
<sequence>MSNSSDALVSPAVQTLLKQNIIETALSSGVWDDNCSHTTPKYILSDGIVCWRAWSLYPRNMLAKGVLVLCMLGGLAACITSFAFGAEQVLKHKTPSNLTVTAISNIWFYLPLLFTNIVATLLVGAKFWNYRTAIMVHLFDGKMGQKTPVSRILILLTESGIIYCFFWRFNNGSFAAQMFECVLPMLPGMYLSVIILVVSLQKSLDMNSIFLETTEVEDHMNFAHPASDSGLSTTIQRSEKNLVRSTGPQIGESFAERVRGVSRWNTVNLEGAQKDSDTESWGT</sequence>
<accession>A0A9P5TZ95</accession>
<name>A0A9P5TZ95_9AGAR</name>
<gene>
    <name evidence="2" type="ORF">BDP27DRAFT_1341838</name>
</gene>
<keyword evidence="3" id="KW-1185">Reference proteome</keyword>
<reference evidence="2" key="1">
    <citation type="submission" date="2020-11" db="EMBL/GenBank/DDBJ databases">
        <authorList>
            <consortium name="DOE Joint Genome Institute"/>
            <person name="Ahrendt S."/>
            <person name="Riley R."/>
            <person name="Andreopoulos W."/>
            <person name="Labutti K."/>
            <person name="Pangilinan J."/>
            <person name="Ruiz-Duenas F.J."/>
            <person name="Barrasa J.M."/>
            <person name="Sanchez-Garcia M."/>
            <person name="Camarero S."/>
            <person name="Miyauchi S."/>
            <person name="Serrano A."/>
            <person name="Linde D."/>
            <person name="Babiker R."/>
            <person name="Drula E."/>
            <person name="Ayuso-Fernandez I."/>
            <person name="Pacheco R."/>
            <person name="Padilla G."/>
            <person name="Ferreira P."/>
            <person name="Barriuso J."/>
            <person name="Kellner H."/>
            <person name="Castanera R."/>
            <person name="Alfaro M."/>
            <person name="Ramirez L."/>
            <person name="Pisabarro A.G."/>
            <person name="Kuo A."/>
            <person name="Tritt A."/>
            <person name="Lipzen A."/>
            <person name="He G."/>
            <person name="Yan M."/>
            <person name="Ng V."/>
            <person name="Cullen D."/>
            <person name="Martin F."/>
            <person name="Rosso M.-N."/>
            <person name="Henrissat B."/>
            <person name="Hibbett D."/>
            <person name="Martinez A.T."/>
            <person name="Grigoriev I.V."/>
        </authorList>
    </citation>
    <scope>NUCLEOTIDE SEQUENCE</scope>
    <source>
        <strain evidence="2">AH 40177</strain>
    </source>
</reference>
<evidence type="ECO:0000313" key="2">
    <source>
        <dbReference type="EMBL" id="KAF9059223.1"/>
    </source>
</evidence>
<feature type="transmembrane region" description="Helical" evidence="1">
    <location>
        <begin position="149"/>
        <end position="169"/>
    </location>
</feature>
<feature type="transmembrane region" description="Helical" evidence="1">
    <location>
        <begin position="106"/>
        <end position="128"/>
    </location>
</feature>
<keyword evidence="1" id="KW-1133">Transmembrane helix</keyword>
<protein>
    <submittedName>
        <fullName evidence="2">Uncharacterized protein</fullName>
    </submittedName>
</protein>
<dbReference type="EMBL" id="JADNRY010000316">
    <property type="protein sequence ID" value="KAF9059223.1"/>
    <property type="molecule type" value="Genomic_DNA"/>
</dbReference>
<dbReference type="AlphaFoldDB" id="A0A9P5TZ95"/>
<keyword evidence="1" id="KW-0472">Membrane</keyword>
<feature type="transmembrane region" description="Helical" evidence="1">
    <location>
        <begin position="66"/>
        <end position="86"/>
    </location>
</feature>
<organism evidence="2 3">
    <name type="scientific">Rhodocollybia butyracea</name>
    <dbReference type="NCBI Taxonomy" id="206335"/>
    <lineage>
        <taxon>Eukaryota</taxon>
        <taxon>Fungi</taxon>
        <taxon>Dikarya</taxon>
        <taxon>Basidiomycota</taxon>
        <taxon>Agaricomycotina</taxon>
        <taxon>Agaricomycetes</taxon>
        <taxon>Agaricomycetidae</taxon>
        <taxon>Agaricales</taxon>
        <taxon>Marasmiineae</taxon>
        <taxon>Omphalotaceae</taxon>
        <taxon>Rhodocollybia</taxon>
    </lineage>
</organism>